<dbReference type="Proteomes" id="UP000553632">
    <property type="component" value="Unassembled WGS sequence"/>
</dbReference>
<reference evidence="1 2" key="1">
    <citation type="submission" date="2020-04" db="EMBL/GenBank/DDBJ databases">
        <title>Perkinsus olseni comparative genomics.</title>
        <authorList>
            <person name="Bogema D.R."/>
        </authorList>
    </citation>
    <scope>NUCLEOTIDE SEQUENCE [LARGE SCALE GENOMIC DNA]</scope>
    <source>
        <strain evidence="1 2">ATCC PRA-207</strain>
    </source>
</reference>
<organism evidence="1 2">
    <name type="scientific">Perkinsus olseni</name>
    <name type="common">Perkinsus atlanticus</name>
    <dbReference type="NCBI Taxonomy" id="32597"/>
    <lineage>
        <taxon>Eukaryota</taxon>
        <taxon>Sar</taxon>
        <taxon>Alveolata</taxon>
        <taxon>Perkinsozoa</taxon>
        <taxon>Perkinsea</taxon>
        <taxon>Perkinsida</taxon>
        <taxon>Perkinsidae</taxon>
        <taxon>Perkinsus</taxon>
    </lineage>
</organism>
<keyword evidence="2" id="KW-1185">Reference proteome</keyword>
<feature type="non-terminal residue" evidence="1">
    <location>
        <position position="158"/>
    </location>
</feature>
<dbReference type="EMBL" id="JABANO010006361">
    <property type="protein sequence ID" value="KAF4751953.1"/>
    <property type="molecule type" value="Genomic_DNA"/>
</dbReference>
<evidence type="ECO:0000313" key="1">
    <source>
        <dbReference type="EMBL" id="KAF4751953.1"/>
    </source>
</evidence>
<proteinExistence type="predicted"/>
<name>A0A7J6U351_PEROL</name>
<evidence type="ECO:0000313" key="2">
    <source>
        <dbReference type="Proteomes" id="UP000553632"/>
    </source>
</evidence>
<sequence length="158" mass="17674">DNYILFGYLASPAIKKEAAVGSAGRSGCTRLDPVPVSLYLLLVIFQMTCSSLSYNHPTKQKAEILRRTLSATRLHRAPLTHAERRYYQPKMNNDPPRLLRTWRSEAFLHKASVSLFSPIPVLARHKADTIHGVIEGDHHSKNTNAGFSRNVLGGFYTS</sequence>
<gene>
    <name evidence="1" type="ORF">FOZ63_033039</name>
</gene>
<accession>A0A7J6U351</accession>
<dbReference type="AlphaFoldDB" id="A0A7J6U351"/>
<comment type="caution">
    <text evidence="1">The sequence shown here is derived from an EMBL/GenBank/DDBJ whole genome shotgun (WGS) entry which is preliminary data.</text>
</comment>
<protein>
    <submittedName>
        <fullName evidence="1">Uncharacterized protein</fullName>
    </submittedName>
</protein>